<organism evidence="1 2">
    <name type="scientific">Eretmocerus hayati</name>
    <dbReference type="NCBI Taxonomy" id="131215"/>
    <lineage>
        <taxon>Eukaryota</taxon>
        <taxon>Metazoa</taxon>
        <taxon>Ecdysozoa</taxon>
        <taxon>Arthropoda</taxon>
        <taxon>Hexapoda</taxon>
        <taxon>Insecta</taxon>
        <taxon>Pterygota</taxon>
        <taxon>Neoptera</taxon>
        <taxon>Endopterygota</taxon>
        <taxon>Hymenoptera</taxon>
        <taxon>Apocrita</taxon>
        <taxon>Proctotrupomorpha</taxon>
        <taxon>Chalcidoidea</taxon>
        <taxon>Aphelinidae</taxon>
        <taxon>Aphelininae</taxon>
        <taxon>Eretmocerus</taxon>
    </lineage>
</organism>
<gene>
    <name evidence="1" type="ORF">QAD02_011556</name>
</gene>
<dbReference type="Proteomes" id="UP001239111">
    <property type="component" value="Chromosome 2"/>
</dbReference>
<reference evidence="1" key="1">
    <citation type="submission" date="2023-04" db="EMBL/GenBank/DDBJ databases">
        <title>A chromosome-level genome assembly of the parasitoid wasp Eretmocerus hayati.</title>
        <authorList>
            <person name="Zhong Y."/>
            <person name="Liu S."/>
            <person name="Liu Y."/>
        </authorList>
    </citation>
    <scope>NUCLEOTIDE SEQUENCE</scope>
    <source>
        <strain evidence="1">ZJU_SS_LIU_2023</strain>
    </source>
</reference>
<keyword evidence="2" id="KW-1185">Reference proteome</keyword>
<sequence>MKIAVLGGGCVGLTTALHLTQELRNTDRIDVVAASFDESITSYVAAGIFRISSAFSAPTDQLTKKWIDDSYNFYESISRSAEASNAGVTNISGYLFSNSSPSEQTEWMKDLVPLYRKATDRELKLVGGNWKYGTFMTTLLTQPNQYLPWARHKLREKGVNFMNRSVESFQELTGTYDIIVNCTGLGSRQLCNDRKLVPIKGHVIKVKAPWLKTFFYGGVETYIIPGTDGTTTLGGNREFESWDKSICPYQIAAIRDRCEKLVPSLKKAEVVKEKTGLRPHREGGVRVEVERIQTGSGRAMIIHNYGHGGYGICAAPGTSKYAVELTKNAHRSTAKL</sequence>
<name>A0ACC2NX47_9HYME</name>
<comment type="caution">
    <text evidence="1">The sequence shown here is derived from an EMBL/GenBank/DDBJ whole genome shotgun (WGS) entry which is preliminary data.</text>
</comment>
<dbReference type="EMBL" id="CM056742">
    <property type="protein sequence ID" value="KAJ8675770.1"/>
    <property type="molecule type" value="Genomic_DNA"/>
</dbReference>
<accession>A0ACC2NX47</accession>
<evidence type="ECO:0000313" key="1">
    <source>
        <dbReference type="EMBL" id="KAJ8675770.1"/>
    </source>
</evidence>
<evidence type="ECO:0000313" key="2">
    <source>
        <dbReference type="Proteomes" id="UP001239111"/>
    </source>
</evidence>
<protein>
    <submittedName>
        <fullName evidence="1">Uncharacterized protein</fullName>
    </submittedName>
</protein>
<proteinExistence type="predicted"/>